<comment type="cofactor">
    <cofactor evidence="1">
        <name>FAD</name>
        <dbReference type="ChEBI" id="CHEBI:57692"/>
    </cofactor>
</comment>
<keyword evidence="8" id="KW-0238">DNA-binding</keyword>
<protein>
    <recommendedName>
        <fullName evidence="4">Deoxyribodipyrimidine photo-lyase</fullName>
        <ecNumber evidence="3">4.1.99.3</ecNumber>
    </recommendedName>
    <alternativeName>
        <fullName evidence="11">DNA photolyase</fullName>
    </alternativeName>
</protein>
<dbReference type="GeneID" id="19949943"/>
<evidence type="ECO:0000256" key="4">
    <source>
        <dbReference type="ARBA" id="ARBA00014046"/>
    </source>
</evidence>
<evidence type="ECO:0000256" key="7">
    <source>
        <dbReference type="ARBA" id="ARBA00022827"/>
    </source>
</evidence>
<name>T0RLP3_SAPDV</name>
<dbReference type="GO" id="GO:0003904">
    <property type="term" value="F:deoxyribodipyrimidine photo-lyase activity"/>
    <property type="evidence" value="ECO:0007669"/>
    <property type="project" value="UniProtKB-EC"/>
</dbReference>
<accession>T0RLP3</accession>
<evidence type="ECO:0000256" key="5">
    <source>
        <dbReference type="ARBA" id="ARBA00022630"/>
    </source>
</evidence>
<evidence type="ECO:0000256" key="10">
    <source>
        <dbReference type="ARBA" id="ARBA00023239"/>
    </source>
</evidence>
<dbReference type="InterPro" id="IPR036155">
    <property type="entry name" value="Crypto/Photolyase_N_sf"/>
</dbReference>
<evidence type="ECO:0000256" key="3">
    <source>
        <dbReference type="ARBA" id="ARBA00013149"/>
    </source>
</evidence>
<dbReference type="InterPro" id="IPR032673">
    <property type="entry name" value="DNA_photolyase_2_CS"/>
</dbReference>
<dbReference type="Gene3D" id="3.40.50.620">
    <property type="entry name" value="HUPs"/>
    <property type="match status" value="1"/>
</dbReference>
<dbReference type="VEuPathDB" id="FungiDB:SDRG_09216"/>
<reference evidence="14 15" key="1">
    <citation type="submission" date="2012-04" db="EMBL/GenBank/DDBJ databases">
        <title>The Genome Sequence of Saprolegnia declina VS20.</title>
        <authorList>
            <consortium name="The Broad Institute Genome Sequencing Platform"/>
            <person name="Russ C."/>
            <person name="Nusbaum C."/>
            <person name="Tyler B."/>
            <person name="van West P."/>
            <person name="Dieguez-Uribeondo J."/>
            <person name="de Bruijn I."/>
            <person name="Tripathy S."/>
            <person name="Jiang R."/>
            <person name="Young S.K."/>
            <person name="Zeng Q."/>
            <person name="Gargeya S."/>
            <person name="Fitzgerald M."/>
            <person name="Haas B."/>
            <person name="Abouelleil A."/>
            <person name="Alvarado L."/>
            <person name="Arachchi H.M."/>
            <person name="Berlin A."/>
            <person name="Chapman S.B."/>
            <person name="Goldberg J."/>
            <person name="Griggs A."/>
            <person name="Gujja S."/>
            <person name="Hansen M."/>
            <person name="Howarth C."/>
            <person name="Imamovic A."/>
            <person name="Larimer J."/>
            <person name="McCowen C."/>
            <person name="Montmayeur A."/>
            <person name="Murphy C."/>
            <person name="Neiman D."/>
            <person name="Pearson M."/>
            <person name="Priest M."/>
            <person name="Roberts A."/>
            <person name="Saif S."/>
            <person name="Shea T."/>
            <person name="Sisk P."/>
            <person name="Sykes S."/>
            <person name="Wortman J."/>
            <person name="Nusbaum C."/>
            <person name="Birren B."/>
        </authorList>
    </citation>
    <scope>NUCLEOTIDE SEQUENCE [LARGE SCALE GENOMIC DNA]</scope>
    <source>
        <strain evidence="14 15">VS20</strain>
    </source>
</reference>
<dbReference type="Gene3D" id="1.25.40.80">
    <property type="match status" value="1"/>
</dbReference>
<evidence type="ECO:0000256" key="8">
    <source>
        <dbReference type="ARBA" id="ARBA00023125"/>
    </source>
</evidence>
<keyword evidence="15" id="KW-1185">Reference proteome</keyword>
<evidence type="ECO:0000259" key="13">
    <source>
        <dbReference type="PROSITE" id="PS51645"/>
    </source>
</evidence>
<comment type="similarity">
    <text evidence="2">Belongs to the DNA photolyase class-2 family.</text>
</comment>
<dbReference type="GO" id="GO:0003677">
    <property type="term" value="F:DNA binding"/>
    <property type="evidence" value="ECO:0007669"/>
    <property type="project" value="UniProtKB-KW"/>
</dbReference>
<dbReference type="EMBL" id="JH767160">
    <property type="protein sequence ID" value="EQC33233.1"/>
    <property type="molecule type" value="Genomic_DNA"/>
</dbReference>
<comment type="catalytic activity">
    <reaction evidence="12">
        <text>cyclobutadipyrimidine (in DNA) = 2 pyrimidine residues (in DNA).</text>
        <dbReference type="EC" id="4.1.99.3"/>
    </reaction>
</comment>
<evidence type="ECO:0000313" key="15">
    <source>
        <dbReference type="Proteomes" id="UP000030762"/>
    </source>
</evidence>
<keyword evidence="10" id="KW-0456">Lyase</keyword>
<dbReference type="FunFam" id="1.10.579.10:FF:000002">
    <property type="entry name" value="Deoxyribodipyrimidine photolyase"/>
    <property type="match status" value="1"/>
</dbReference>
<evidence type="ECO:0000256" key="11">
    <source>
        <dbReference type="ARBA" id="ARBA00031671"/>
    </source>
</evidence>
<sequence length="516" mass="57335">MKLVDLAVAGVKAERLRWLHGSAALSSGSHVLYWMQTSLRTRYNYALHVAMAAATTLQKPLYVLYTLDTHEAGMSERHMAFLLESLYDVNKSLQQTHHVPFSAVHCASGSSGPLDVVLAASRNASLVVTELQYLRSGRKLCTTFGEQATAPVVQVESDVVVPVEVASNKEEYAARTLRPKITKHLPTYIVSLPSIAYAPPSPAPKSLQELQALSLSTHDTWLDLTDASAVDTLLATAKDVDRSIPRVSTFLGGETSAQSVLTTFLSQKLLKYGTERNEPSGNGASNLSPYLHYGNISPVDIALQVNATEGRGPAMAASKASFLEELIVRRELSMNFVWFNPRHYDSIKSLPPFATETLAIHADDARATIYSEAQLDTAMTHDAYWNAAQLDMIVNGKMQNYMRMYWGKKILEWTASPEEAYEICIRLNDKYNLDGYDPNSYTGIAWVFGKHDTGWAERAIFGKVRYMNADGLKRKYDMQAYVNMIRHQCAAAKMTLQPKQLALECTKPKAKRQKKA</sequence>
<dbReference type="SUPFAM" id="SSF48173">
    <property type="entry name" value="Cryptochrome/photolyase FAD-binding domain"/>
    <property type="match status" value="1"/>
</dbReference>
<dbReference type="InterPro" id="IPR052219">
    <property type="entry name" value="Photolyase_Class-2"/>
</dbReference>
<dbReference type="Pfam" id="PF00875">
    <property type="entry name" value="DNA_photolyase"/>
    <property type="match status" value="1"/>
</dbReference>
<dbReference type="PANTHER" id="PTHR10211:SF0">
    <property type="entry name" value="DEOXYRIBODIPYRIMIDINE PHOTO-LYASE"/>
    <property type="match status" value="1"/>
</dbReference>
<keyword evidence="6" id="KW-0227">DNA damage</keyword>
<dbReference type="STRING" id="1156394.T0RLP3"/>
<dbReference type="SUPFAM" id="SSF52425">
    <property type="entry name" value="Cryptochrome/photolyase, N-terminal domain"/>
    <property type="match status" value="1"/>
</dbReference>
<dbReference type="eggNOG" id="KOG0133">
    <property type="taxonomic scope" value="Eukaryota"/>
</dbReference>
<dbReference type="PROSITE" id="PS01084">
    <property type="entry name" value="DNA_PHOTOLYASES_2_2"/>
    <property type="match status" value="1"/>
</dbReference>
<dbReference type="PROSITE" id="PS01083">
    <property type="entry name" value="DNA_PHOTOLYASES_2_1"/>
    <property type="match status" value="1"/>
</dbReference>
<evidence type="ECO:0000256" key="2">
    <source>
        <dbReference type="ARBA" id="ARBA00006409"/>
    </source>
</evidence>
<feature type="domain" description="Photolyase/cryptochrome alpha/beta" evidence="13">
    <location>
        <begin position="29"/>
        <end position="163"/>
    </location>
</feature>
<dbReference type="GO" id="GO:0000719">
    <property type="term" value="P:photoreactive repair"/>
    <property type="evidence" value="ECO:0007669"/>
    <property type="project" value="TreeGrafter"/>
</dbReference>
<gene>
    <name evidence="14" type="ORF">SDRG_09216</name>
</gene>
<evidence type="ECO:0000256" key="12">
    <source>
        <dbReference type="ARBA" id="ARBA00033999"/>
    </source>
</evidence>
<dbReference type="AlphaFoldDB" id="T0RLP3"/>
<evidence type="ECO:0000256" key="9">
    <source>
        <dbReference type="ARBA" id="ARBA00023204"/>
    </source>
</evidence>
<dbReference type="EC" id="4.1.99.3" evidence="3"/>
<keyword evidence="7" id="KW-0274">FAD</keyword>
<dbReference type="PANTHER" id="PTHR10211">
    <property type="entry name" value="DEOXYRIBODIPYRIMIDINE PHOTOLYASE"/>
    <property type="match status" value="1"/>
</dbReference>
<evidence type="ECO:0000256" key="1">
    <source>
        <dbReference type="ARBA" id="ARBA00001974"/>
    </source>
</evidence>
<proteinExistence type="inferred from homology"/>
<dbReference type="InParanoid" id="T0RLP3"/>
<keyword evidence="9" id="KW-0234">DNA repair</keyword>
<dbReference type="Proteomes" id="UP000030762">
    <property type="component" value="Unassembled WGS sequence"/>
</dbReference>
<dbReference type="PROSITE" id="PS51645">
    <property type="entry name" value="PHR_CRY_ALPHA_BETA"/>
    <property type="match status" value="1"/>
</dbReference>
<evidence type="ECO:0000256" key="6">
    <source>
        <dbReference type="ARBA" id="ARBA00022763"/>
    </source>
</evidence>
<dbReference type="OMA" id="IHNYLRM"/>
<keyword evidence="5" id="KW-0285">Flavoprotein</keyword>
<dbReference type="InterPro" id="IPR036134">
    <property type="entry name" value="Crypto/Photolyase_FAD-like_sf"/>
</dbReference>
<organism evidence="14 15">
    <name type="scientific">Saprolegnia diclina (strain VS20)</name>
    <dbReference type="NCBI Taxonomy" id="1156394"/>
    <lineage>
        <taxon>Eukaryota</taxon>
        <taxon>Sar</taxon>
        <taxon>Stramenopiles</taxon>
        <taxon>Oomycota</taxon>
        <taxon>Saprolegniomycetes</taxon>
        <taxon>Saprolegniales</taxon>
        <taxon>Saprolegniaceae</taxon>
        <taxon>Saprolegnia</taxon>
    </lineage>
</organism>
<dbReference type="InterPro" id="IPR006050">
    <property type="entry name" value="DNA_photolyase_N"/>
</dbReference>
<dbReference type="InterPro" id="IPR014729">
    <property type="entry name" value="Rossmann-like_a/b/a_fold"/>
</dbReference>
<dbReference type="OrthoDB" id="496749at2759"/>
<dbReference type="Gene3D" id="1.10.579.10">
    <property type="entry name" value="DNA Cyclobutane Dipyrimidine Photolyase, subunit A, domain 3"/>
    <property type="match status" value="1"/>
</dbReference>
<evidence type="ECO:0000313" key="14">
    <source>
        <dbReference type="EMBL" id="EQC33233.1"/>
    </source>
</evidence>
<dbReference type="RefSeq" id="XP_008613356.1">
    <property type="nucleotide sequence ID" value="XM_008615134.1"/>
</dbReference>